<organism evidence="2 3">
    <name type="scientific">Pseudoroseicyclus aestuarii</name>
    <dbReference type="NCBI Taxonomy" id="1795041"/>
    <lineage>
        <taxon>Bacteria</taxon>
        <taxon>Pseudomonadati</taxon>
        <taxon>Pseudomonadota</taxon>
        <taxon>Alphaproteobacteria</taxon>
        <taxon>Rhodobacterales</taxon>
        <taxon>Paracoccaceae</taxon>
        <taxon>Pseudoroseicyclus</taxon>
    </lineage>
</organism>
<evidence type="ECO:0000313" key="2">
    <source>
        <dbReference type="EMBL" id="PYE81172.1"/>
    </source>
</evidence>
<dbReference type="Proteomes" id="UP000248311">
    <property type="component" value="Unassembled WGS sequence"/>
</dbReference>
<evidence type="ECO:0000256" key="1">
    <source>
        <dbReference type="SAM" id="SignalP"/>
    </source>
</evidence>
<evidence type="ECO:0008006" key="4">
    <source>
        <dbReference type="Google" id="ProtNLM"/>
    </source>
</evidence>
<evidence type="ECO:0000313" key="3">
    <source>
        <dbReference type="Proteomes" id="UP000248311"/>
    </source>
</evidence>
<gene>
    <name evidence="2" type="ORF">DFP88_10815</name>
</gene>
<keyword evidence="3" id="KW-1185">Reference proteome</keyword>
<name>A0A318SMU8_9RHOB</name>
<feature type="signal peptide" evidence="1">
    <location>
        <begin position="1"/>
        <end position="21"/>
    </location>
</feature>
<dbReference type="AlphaFoldDB" id="A0A318SMU8"/>
<dbReference type="RefSeq" id="WP_110815566.1">
    <property type="nucleotide sequence ID" value="NZ_QJTE01000008.1"/>
</dbReference>
<proteinExistence type="predicted"/>
<accession>A0A318SMU8</accession>
<sequence length="113" mass="12597">MMRKLIAVAVAGCCAVMPLSAQDAAQSRGDAGAAMPPVRPCIVEAWRFELISRGVTLIEGSTDCDQGVIDLEIYQQDMLRLTERTMVQQHRFRTIVIATLLDEAELRYQMIAR</sequence>
<dbReference type="EMBL" id="QJTE01000008">
    <property type="protein sequence ID" value="PYE81172.1"/>
    <property type="molecule type" value="Genomic_DNA"/>
</dbReference>
<feature type="chain" id="PRO_5016355367" description="YpeB-like protein with protease inhibitory function" evidence="1">
    <location>
        <begin position="22"/>
        <end position="113"/>
    </location>
</feature>
<protein>
    <recommendedName>
        <fullName evidence="4">YpeB-like protein with protease inhibitory function</fullName>
    </recommendedName>
</protein>
<reference evidence="2 3" key="1">
    <citation type="submission" date="2018-06" db="EMBL/GenBank/DDBJ databases">
        <title>Genomic Encyclopedia of Type Strains, Phase III (KMG-III): the genomes of soil and plant-associated and newly described type strains.</title>
        <authorList>
            <person name="Whitman W."/>
        </authorList>
    </citation>
    <scope>NUCLEOTIDE SEQUENCE [LARGE SCALE GENOMIC DNA]</scope>
    <source>
        <strain evidence="2 3">CECT 9025</strain>
    </source>
</reference>
<comment type="caution">
    <text evidence="2">The sequence shown here is derived from an EMBL/GenBank/DDBJ whole genome shotgun (WGS) entry which is preliminary data.</text>
</comment>
<keyword evidence="1" id="KW-0732">Signal</keyword>